<comment type="subcellular location">
    <subcellularLocation>
        <location evidence="1">Cytoplasm</location>
        <location evidence="1">Cytoskeleton</location>
    </subcellularLocation>
</comment>
<organism evidence="9 10">
    <name type="scientific">Trichinella patagoniensis</name>
    <dbReference type="NCBI Taxonomy" id="990121"/>
    <lineage>
        <taxon>Eukaryota</taxon>
        <taxon>Metazoa</taxon>
        <taxon>Ecdysozoa</taxon>
        <taxon>Nematoda</taxon>
        <taxon>Enoplea</taxon>
        <taxon>Dorylaimia</taxon>
        <taxon>Trichinellida</taxon>
        <taxon>Trichinellidae</taxon>
        <taxon>Trichinella</taxon>
    </lineage>
</organism>
<dbReference type="Proteomes" id="UP000054783">
    <property type="component" value="Unassembled WGS sequence"/>
</dbReference>
<dbReference type="Pfam" id="PF21033">
    <property type="entry name" value="RMD1-3"/>
    <property type="match status" value="1"/>
</dbReference>
<evidence type="ECO:0000256" key="5">
    <source>
        <dbReference type="ARBA" id="ARBA00022803"/>
    </source>
</evidence>
<keyword evidence="10" id="KW-1185">Reference proteome</keyword>
<sequence length="315" mass="37350">MISKLWLSLFKACTSWKNVFANRVRTLVYHIDVLLRSEQFSRFYTSQFAFKVKLPVALLAMSFFKPASETDEEEEWLNASIKRADRMYDSYMIDELYEYLRKATERKRHAELMWRLARVTCEKGKLCRNYEERVIFFAEAMEYINEALKTDSEISAVHKWIPVTERMNWYAILLDYNGSGASTEVRVENAKEMKNHLDRALELNPLDATSWYILGLWFYSFSDLPWYQRKLCSLLYRELPSATFQAALDCFQRAELISPNFYSQNLLMLGKTYLKMNHVELAKHYLNRTVQFTVVTVDDQRAHDEAELLLKQMKC</sequence>
<evidence type="ECO:0000256" key="1">
    <source>
        <dbReference type="ARBA" id="ARBA00004245"/>
    </source>
</evidence>
<evidence type="ECO:0000313" key="9">
    <source>
        <dbReference type="EMBL" id="KRY18476.1"/>
    </source>
</evidence>
<comment type="subunit">
    <text evidence="2">Interacts with microtubules.</text>
</comment>
<evidence type="ECO:0000256" key="6">
    <source>
        <dbReference type="ARBA" id="ARBA00023212"/>
    </source>
</evidence>
<proteinExistence type="predicted"/>
<dbReference type="GO" id="GO:0005876">
    <property type="term" value="C:spindle microtubule"/>
    <property type="evidence" value="ECO:0007669"/>
    <property type="project" value="TreeGrafter"/>
</dbReference>
<protein>
    <recommendedName>
        <fullName evidence="7">Regulator of microtubule dynamics protein 1</fullName>
    </recommendedName>
    <alternativeName>
        <fullName evidence="8">Protein FAM82B</fullName>
    </alternativeName>
</protein>
<dbReference type="AlphaFoldDB" id="A0A0V1A1U7"/>
<keyword evidence="4" id="KW-0677">Repeat</keyword>
<name>A0A0V1A1U7_9BILA</name>
<dbReference type="GO" id="GO:0097431">
    <property type="term" value="C:mitotic spindle pole"/>
    <property type="evidence" value="ECO:0007669"/>
    <property type="project" value="TreeGrafter"/>
</dbReference>
<comment type="caution">
    <text evidence="9">The sequence shown here is derived from an EMBL/GenBank/DDBJ whole genome shotgun (WGS) entry which is preliminary data.</text>
</comment>
<evidence type="ECO:0000256" key="3">
    <source>
        <dbReference type="ARBA" id="ARBA00022490"/>
    </source>
</evidence>
<dbReference type="InterPro" id="IPR011990">
    <property type="entry name" value="TPR-like_helical_dom_sf"/>
</dbReference>
<evidence type="ECO:0000256" key="7">
    <source>
        <dbReference type="ARBA" id="ARBA00039966"/>
    </source>
</evidence>
<keyword evidence="5" id="KW-0802">TPR repeat</keyword>
<accession>A0A0V1A1U7</accession>
<evidence type="ECO:0000256" key="8">
    <source>
        <dbReference type="ARBA" id="ARBA00041958"/>
    </source>
</evidence>
<evidence type="ECO:0000256" key="2">
    <source>
        <dbReference type="ARBA" id="ARBA00011375"/>
    </source>
</evidence>
<dbReference type="OrthoDB" id="69711at2759"/>
<keyword evidence="3" id="KW-0963">Cytoplasm</keyword>
<reference evidence="9 10" key="1">
    <citation type="submission" date="2015-01" db="EMBL/GenBank/DDBJ databases">
        <title>Evolution of Trichinella species and genotypes.</title>
        <authorList>
            <person name="Korhonen P.K."/>
            <person name="Edoardo P."/>
            <person name="Giuseppe L.R."/>
            <person name="Gasser R.B."/>
        </authorList>
    </citation>
    <scope>NUCLEOTIDE SEQUENCE [LARGE SCALE GENOMIC DNA]</scope>
    <source>
        <strain evidence="9">ISS2496</strain>
    </source>
</reference>
<dbReference type="GO" id="GO:0008017">
    <property type="term" value="F:microtubule binding"/>
    <property type="evidence" value="ECO:0007669"/>
    <property type="project" value="TreeGrafter"/>
</dbReference>
<dbReference type="GO" id="GO:0005739">
    <property type="term" value="C:mitochondrion"/>
    <property type="evidence" value="ECO:0007669"/>
    <property type="project" value="TreeGrafter"/>
</dbReference>
<dbReference type="STRING" id="990121.A0A0V1A1U7"/>
<dbReference type="InterPro" id="IPR049039">
    <property type="entry name" value="RMD1-3_a_helical_rpt"/>
</dbReference>
<dbReference type="EMBL" id="JYDQ01000046">
    <property type="protein sequence ID" value="KRY18476.1"/>
    <property type="molecule type" value="Genomic_DNA"/>
</dbReference>
<dbReference type="PANTHER" id="PTHR16056">
    <property type="entry name" value="REGULATOR OF MICROTUBULE DYNAMICS PROTEIN"/>
    <property type="match status" value="1"/>
</dbReference>
<evidence type="ECO:0000256" key="4">
    <source>
        <dbReference type="ARBA" id="ARBA00022737"/>
    </source>
</evidence>
<dbReference type="Gene3D" id="1.25.40.10">
    <property type="entry name" value="Tetratricopeptide repeat domain"/>
    <property type="match status" value="1"/>
</dbReference>
<dbReference type="SUPFAM" id="SSF48452">
    <property type="entry name" value="TPR-like"/>
    <property type="match status" value="1"/>
</dbReference>
<gene>
    <name evidence="9" type="primary">Rmdn1</name>
    <name evidence="9" type="ORF">T12_4917</name>
</gene>
<evidence type="ECO:0000313" key="10">
    <source>
        <dbReference type="Proteomes" id="UP000054783"/>
    </source>
</evidence>
<keyword evidence="6" id="KW-0206">Cytoskeleton</keyword>
<dbReference type="PANTHER" id="PTHR16056:SF16">
    <property type="entry name" value="REGULATOR OF MICROTUBULE DYNAMICS PROTEIN 1"/>
    <property type="match status" value="1"/>
</dbReference>